<keyword evidence="4" id="KW-1185">Reference proteome</keyword>
<name>A0A4S4LHN8_9AGAM</name>
<dbReference type="PANTHER" id="PTHR16487:SF0">
    <property type="entry name" value="PROTEIN PHOSPHATASE 4 REGULATORY SUBUNIT 2-RELATED"/>
    <property type="match status" value="1"/>
</dbReference>
<protein>
    <recommendedName>
        <fullName evidence="5">PPP4R2-domain-containing protein</fullName>
    </recommendedName>
</protein>
<dbReference type="InterPro" id="IPR015267">
    <property type="entry name" value="PPP4R2"/>
</dbReference>
<reference evidence="3 4" key="1">
    <citation type="submission" date="2019-02" db="EMBL/GenBank/DDBJ databases">
        <title>Genome sequencing of the rare red list fungi Phellinidium pouzarii.</title>
        <authorList>
            <person name="Buettner E."/>
            <person name="Kellner H."/>
        </authorList>
    </citation>
    <scope>NUCLEOTIDE SEQUENCE [LARGE SCALE GENOMIC DNA]</scope>
    <source>
        <strain evidence="3 4">DSM 108285</strain>
    </source>
</reference>
<feature type="compositionally biased region" description="Pro residues" evidence="2">
    <location>
        <begin position="52"/>
        <end position="66"/>
    </location>
</feature>
<feature type="compositionally biased region" description="Polar residues" evidence="2">
    <location>
        <begin position="355"/>
        <end position="364"/>
    </location>
</feature>
<evidence type="ECO:0000313" key="4">
    <source>
        <dbReference type="Proteomes" id="UP000308199"/>
    </source>
</evidence>
<evidence type="ECO:0008006" key="5">
    <source>
        <dbReference type="Google" id="ProtNLM"/>
    </source>
</evidence>
<evidence type="ECO:0000313" key="3">
    <source>
        <dbReference type="EMBL" id="THH10801.1"/>
    </source>
</evidence>
<accession>A0A4S4LHN8</accession>
<comment type="caution">
    <text evidence="3">The sequence shown here is derived from an EMBL/GenBank/DDBJ whole genome shotgun (WGS) entry which is preliminary data.</text>
</comment>
<evidence type="ECO:0000256" key="1">
    <source>
        <dbReference type="ARBA" id="ARBA00009207"/>
    </source>
</evidence>
<dbReference type="OrthoDB" id="341898at2759"/>
<gene>
    <name evidence="3" type="ORF">EW145_g1094</name>
</gene>
<proteinExistence type="inferred from homology"/>
<dbReference type="GO" id="GO:0005634">
    <property type="term" value="C:nucleus"/>
    <property type="evidence" value="ECO:0007669"/>
    <property type="project" value="TreeGrafter"/>
</dbReference>
<feature type="compositionally biased region" description="Low complexity" evidence="2">
    <location>
        <begin position="317"/>
        <end position="330"/>
    </location>
</feature>
<dbReference type="EMBL" id="SGPK01000027">
    <property type="protein sequence ID" value="THH10801.1"/>
    <property type="molecule type" value="Genomic_DNA"/>
</dbReference>
<feature type="compositionally biased region" description="Polar residues" evidence="2">
    <location>
        <begin position="306"/>
        <end position="315"/>
    </location>
</feature>
<feature type="compositionally biased region" description="Low complexity" evidence="2">
    <location>
        <begin position="265"/>
        <end position="282"/>
    </location>
</feature>
<feature type="region of interest" description="Disordered" evidence="2">
    <location>
        <begin position="227"/>
        <end position="247"/>
    </location>
</feature>
<organism evidence="3 4">
    <name type="scientific">Phellinidium pouzarii</name>
    <dbReference type="NCBI Taxonomy" id="167371"/>
    <lineage>
        <taxon>Eukaryota</taxon>
        <taxon>Fungi</taxon>
        <taxon>Dikarya</taxon>
        <taxon>Basidiomycota</taxon>
        <taxon>Agaricomycotina</taxon>
        <taxon>Agaricomycetes</taxon>
        <taxon>Hymenochaetales</taxon>
        <taxon>Hymenochaetaceae</taxon>
        <taxon>Phellinidium</taxon>
    </lineage>
</organism>
<dbReference type="GO" id="GO:0005737">
    <property type="term" value="C:cytoplasm"/>
    <property type="evidence" value="ECO:0007669"/>
    <property type="project" value="TreeGrafter"/>
</dbReference>
<sequence length="381" mass="41162">MNGAQETAISPVFKWIPEYDQTLEEIVTSDYVEILHRTCLIRLRLLRLHPLPAPPPPPPPPPPLPVQTPTSLPDSAAVVKAASPKVLAALAPPIDVKFPPFPRREVNEFVRNEYNSHGRSKTVLTEEEAKEMKEEINKLLHNFEGYSPFTIQRVCELAMYPRTHYNSAGKYLRALERALLVTSTIDAFPIVPVNDLNESMPTFTPAGSLLEAKTPLFSPIPFLHEDARRSRSRSPPMSPLQLATTPAHALNPSVDELRLGAAAGTSTSGQAAAGGTNSATGGPAIGLVDELDDPSPGHMSEHLTALTATTRSAPESTAPVPTTPAQTPKPLFGGSLKERFVRSSSSADAREMQGASESNLSQVEAMSVDEPDEDKENVPKP</sequence>
<comment type="similarity">
    <text evidence="1">Belongs to the PPP4R2 family.</text>
</comment>
<dbReference type="AlphaFoldDB" id="A0A4S4LHN8"/>
<dbReference type="GO" id="GO:0030289">
    <property type="term" value="C:protein phosphatase 4 complex"/>
    <property type="evidence" value="ECO:0007669"/>
    <property type="project" value="InterPro"/>
</dbReference>
<dbReference type="Proteomes" id="UP000308199">
    <property type="component" value="Unassembled WGS sequence"/>
</dbReference>
<feature type="region of interest" description="Disordered" evidence="2">
    <location>
        <begin position="52"/>
        <end position="71"/>
    </location>
</feature>
<dbReference type="PANTHER" id="PTHR16487">
    <property type="entry name" value="PPP4R2-RELATED PROTEIN"/>
    <property type="match status" value="1"/>
</dbReference>
<dbReference type="GO" id="GO:0019888">
    <property type="term" value="F:protein phosphatase regulator activity"/>
    <property type="evidence" value="ECO:0007669"/>
    <property type="project" value="InterPro"/>
</dbReference>
<feature type="region of interest" description="Disordered" evidence="2">
    <location>
        <begin position="265"/>
        <end position="381"/>
    </location>
</feature>
<dbReference type="Pfam" id="PF09184">
    <property type="entry name" value="PPP4R2"/>
    <property type="match status" value="1"/>
</dbReference>
<evidence type="ECO:0000256" key="2">
    <source>
        <dbReference type="SAM" id="MobiDB-lite"/>
    </source>
</evidence>